<keyword evidence="3" id="KW-1185">Reference proteome</keyword>
<feature type="region of interest" description="Disordered" evidence="1">
    <location>
        <begin position="50"/>
        <end position="75"/>
    </location>
</feature>
<dbReference type="OrthoDB" id="10628497at2759"/>
<dbReference type="AlphaFoldDB" id="A0A811Q0C8"/>
<protein>
    <submittedName>
        <fullName evidence="2">Uncharacterized protein</fullName>
    </submittedName>
</protein>
<proteinExistence type="predicted"/>
<name>A0A811Q0C8_9POAL</name>
<feature type="compositionally biased region" description="Gly residues" evidence="1">
    <location>
        <begin position="60"/>
        <end position="71"/>
    </location>
</feature>
<feature type="compositionally biased region" description="Low complexity" evidence="1">
    <location>
        <begin position="8"/>
        <end position="17"/>
    </location>
</feature>
<gene>
    <name evidence="2" type="ORF">NCGR_LOCUS34416</name>
</gene>
<organism evidence="2 3">
    <name type="scientific">Miscanthus lutarioriparius</name>
    <dbReference type="NCBI Taxonomy" id="422564"/>
    <lineage>
        <taxon>Eukaryota</taxon>
        <taxon>Viridiplantae</taxon>
        <taxon>Streptophyta</taxon>
        <taxon>Embryophyta</taxon>
        <taxon>Tracheophyta</taxon>
        <taxon>Spermatophyta</taxon>
        <taxon>Magnoliopsida</taxon>
        <taxon>Liliopsida</taxon>
        <taxon>Poales</taxon>
        <taxon>Poaceae</taxon>
        <taxon>PACMAD clade</taxon>
        <taxon>Panicoideae</taxon>
        <taxon>Andropogonodae</taxon>
        <taxon>Andropogoneae</taxon>
        <taxon>Saccharinae</taxon>
        <taxon>Miscanthus</taxon>
    </lineage>
</organism>
<reference evidence="2" key="1">
    <citation type="submission" date="2020-10" db="EMBL/GenBank/DDBJ databases">
        <authorList>
            <person name="Han B."/>
            <person name="Lu T."/>
            <person name="Zhao Q."/>
            <person name="Huang X."/>
            <person name="Zhao Y."/>
        </authorList>
    </citation>
    <scope>NUCLEOTIDE SEQUENCE</scope>
</reference>
<evidence type="ECO:0000256" key="1">
    <source>
        <dbReference type="SAM" id="MobiDB-lite"/>
    </source>
</evidence>
<dbReference type="Proteomes" id="UP000604825">
    <property type="component" value="Unassembled WGS sequence"/>
</dbReference>
<evidence type="ECO:0000313" key="3">
    <source>
        <dbReference type="Proteomes" id="UP000604825"/>
    </source>
</evidence>
<accession>A0A811Q0C8</accession>
<comment type="caution">
    <text evidence="2">The sequence shown here is derived from an EMBL/GenBank/DDBJ whole genome shotgun (WGS) entry which is preliminary data.</text>
</comment>
<evidence type="ECO:0000313" key="2">
    <source>
        <dbReference type="EMBL" id="CAD6250642.1"/>
    </source>
</evidence>
<sequence length="152" mass="16338">MQRRADGPPVALARARPQAPPEAPGRPTRRQRQGRAWAWNPAQAPAALAHSAVAAARGPQAGGDLLGGARGPAGSDRHVVVVDLPAVDRPGSMLRHAIRGQHQAVLVRRRAAPSPPWMVFRLHRSAAGDRRSPRQGNRPTEETPTDMKLMHA</sequence>
<feature type="region of interest" description="Disordered" evidence="1">
    <location>
        <begin position="125"/>
        <end position="152"/>
    </location>
</feature>
<feature type="region of interest" description="Disordered" evidence="1">
    <location>
        <begin position="1"/>
        <end position="36"/>
    </location>
</feature>
<dbReference type="EMBL" id="CAJGYO010000008">
    <property type="protein sequence ID" value="CAD6250642.1"/>
    <property type="molecule type" value="Genomic_DNA"/>
</dbReference>